<dbReference type="RefSeq" id="WP_377717855.1">
    <property type="nucleotide sequence ID" value="NZ_JBHSAM010000014.1"/>
</dbReference>
<keyword evidence="2" id="KW-1185">Reference proteome</keyword>
<organism evidence="1 2">
    <name type="scientific">Paenibacillus xanthanilyticus</name>
    <dbReference type="NCBI Taxonomy" id="1783531"/>
    <lineage>
        <taxon>Bacteria</taxon>
        <taxon>Bacillati</taxon>
        <taxon>Bacillota</taxon>
        <taxon>Bacilli</taxon>
        <taxon>Bacillales</taxon>
        <taxon>Paenibacillaceae</taxon>
        <taxon>Paenibacillus</taxon>
    </lineage>
</organism>
<protein>
    <submittedName>
        <fullName evidence="1">Uncharacterized protein</fullName>
    </submittedName>
</protein>
<gene>
    <name evidence="1" type="ORF">ACFOZ8_05780</name>
</gene>
<reference evidence="2" key="1">
    <citation type="journal article" date="2019" name="Int. J. Syst. Evol. Microbiol.">
        <title>The Global Catalogue of Microorganisms (GCM) 10K type strain sequencing project: providing services to taxonomists for standard genome sequencing and annotation.</title>
        <authorList>
            <consortium name="The Broad Institute Genomics Platform"/>
            <consortium name="The Broad Institute Genome Sequencing Center for Infectious Disease"/>
            <person name="Wu L."/>
            <person name="Ma J."/>
        </authorList>
    </citation>
    <scope>NUCLEOTIDE SEQUENCE [LARGE SCALE GENOMIC DNA]</scope>
    <source>
        <strain evidence="2">IBRC-M 10987</strain>
    </source>
</reference>
<evidence type="ECO:0000313" key="1">
    <source>
        <dbReference type="EMBL" id="MFC4099167.1"/>
    </source>
</evidence>
<name>A0ABV8JW64_9BACL</name>
<proteinExistence type="predicted"/>
<comment type="caution">
    <text evidence="1">The sequence shown here is derived from an EMBL/GenBank/DDBJ whole genome shotgun (WGS) entry which is preliminary data.</text>
</comment>
<dbReference type="Proteomes" id="UP001595715">
    <property type="component" value="Unassembled WGS sequence"/>
</dbReference>
<accession>A0ABV8JW64</accession>
<sequence>MGYTVQYIPLHKIKAGLSAKTTKRSKELHKVAQDCMQLLVVRKSRKDGGYVILSGNTHLDYYKRFTKKNAVPCLVDEGTLATAWAALVNRYRKRQRPQELPHANGNADRIAGSGLSIVRSYLKQDARFKKLSRREQLRVLRLGWQYKKTTIRAMKAKVDELMKK</sequence>
<evidence type="ECO:0000313" key="2">
    <source>
        <dbReference type="Proteomes" id="UP001595715"/>
    </source>
</evidence>
<dbReference type="EMBL" id="JBHSAM010000014">
    <property type="protein sequence ID" value="MFC4099167.1"/>
    <property type="molecule type" value="Genomic_DNA"/>
</dbReference>